<dbReference type="InterPro" id="IPR029483">
    <property type="entry name" value="GH97_C"/>
</dbReference>
<dbReference type="InterPro" id="IPR013222">
    <property type="entry name" value="Glyco_hyd_98_carb-bd"/>
</dbReference>
<dbReference type="InterPro" id="IPR017853">
    <property type="entry name" value="GH"/>
</dbReference>
<evidence type="ECO:0000256" key="3">
    <source>
        <dbReference type="SAM" id="MobiDB-lite"/>
    </source>
</evidence>
<dbReference type="Gene3D" id="2.60.40.1180">
    <property type="entry name" value="Golgi alpha-mannosidase II"/>
    <property type="match status" value="1"/>
</dbReference>
<reference evidence="5 6" key="1">
    <citation type="submission" date="2019-06" db="EMBL/GenBank/DDBJ databases">
        <title>Sequencing the genomes of 1000 actinobacteria strains.</title>
        <authorList>
            <person name="Klenk H.-P."/>
        </authorList>
    </citation>
    <scope>NUCLEOTIDE SEQUENCE [LARGE SCALE GENOMIC DNA]</scope>
    <source>
        <strain evidence="5 6">DSM 45456</strain>
    </source>
</reference>
<protein>
    <submittedName>
        <fullName evidence="5">Glycosyl hydrolase family 97</fullName>
    </submittedName>
</protein>
<dbReference type="Pfam" id="PF14508">
    <property type="entry name" value="GH97_N"/>
    <property type="match status" value="1"/>
</dbReference>
<dbReference type="InterPro" id="IPR019563">
    <property type="entry name" value="GH97_catalytic"/>
</dbReference>
<dbReference type="EMBL" id="VFPP01000001">
    <property type="protein sequence ID" value="TQM78299.1"/>
    <property type="molecule type" value="Genomic_DNA"/>
</dbReference>
<dbReference type="InterPro" id="IPR008979">
    <property type="entry name" value="Galactose-bd-like_sf"/>
</dbReference>
<dbReference type="SUPFAM" id="SSF49785">
    <property type="entry name" value="Galactose-binding domain-like"/>
    <property type="match status" value="1"/>
</dbReference>
<dbReference type="Gene3D" id="3.20.20.70">
    <property type="entry name" value="Aldolase class I"/>
    <property type="match status" value="1"/>
</dbReference>
<keyword evidence="1 5" id="KW-0378">Hydrolase</keyword>
<dbReference type="RefSeq" id="WP_141975059.1">
    <property type="nucleotide sequence ID" value="NZ_VFPP01000001.1"/>
</dbReference>
<dbReference type="Pfam" id="PF08305">
    <property type="entry name" value="NPCBM"/>
    <property type="match status" value="1"/>
</dbReference>
<dbReference type="PANTHER" id="PTHR35803:SF2">
    <property type="entry name" value="RETAINING ALPHA-GALACTOSIDASE"/>
    <property type="match status" value="1"/>
</dbReference>
<dbReference type="InterPro" id="IPR013785">
    <property type="entry name" value="Aldolase_TIM"/>
</dbReference>
<dbReference type="GO" id="GO:0030246">
    <property type="term" value="F:carbohydrate binding"/>
    <property type="evidence" value="ECO:0007669"/>
    <property type="project" value="InterPro"/>
</dbReference>
<evidence type="ECO:0000259" key="4">
    <source>
        <dbReference type="SMART" id="SM00776"/>
    </source>
</evidence>
<dbReference type="Pfam" id="PF14509">
    <property type="entry name" value="GH97_C"/>
    <property type="match status" value="1"/>
</dbReference>
<dbReference type="InterPro" id="IPR013780">
    <property type="entry name" value="Glyco_hydro_b"/>
</dbReference>
<accession>A0A543J640</accession>
<dbReference type="InterPro" id="IPR029486">
    <property type="entry name" value="GH97_N"/>
</dbReference>
<dbReference type="InterPro" id="IPR014718">
    <property type="entry name" value="GH-type_carb-bd"/>
</dbReference>
<name>A0A543J640_9PSEU</name>
<dbReference type="OrthoDB" id="57532at2"/>
<organism evidence="5 6">
    <name type="scientific">Saccharothrix saharensis</name>
    <dbReference type="NCBI Taxonomy" id="571190"/>
    <lineage>
        <taxon>Bacteria</taxon>
        <taxon>Bacillati</taxon>
        <taxon>Actinomycetota</taxon>
        <taxon>Actinomycetes</taxon>
        <taxon>Pseudonocardiales</taxon>
        <taxon>Pseudonocardiaceae</taxon>
        <taxon>Saccharothrix</taxon>
    </lineage>
</organism>
<feature type="region of interest" description="Disordered" evidence="3">
    <location>
        <begin position="743"/>
        <end position="767"/>
    </location>
</feature>
<keyword evidence="2" id="KW-0326">Glycosidase</keyword>
<dbReference type="Gene3D" id="2.70.98.10">
    <property type="match status" value="1"/>
</dbReference>
<dbReference type="SMART" id="SM00776">
    <property type="entry name" value="NPCBM"/>
    <property type="match status" value="1"/>
</dbReference>
<evidence type="ECO:0000313" key="6">
    <source>
        <dbReference type="Proteomes" id="UP000316628"/>
    </source>
</evidence>
<dbReference type="AlphaFoldDB" id="A0A543J640"/>
<dbReference type="InterPro" id="IPR052720">
    <property type="entry name" value="Glycosyl_hydrolase_97"/>
</dbReference>
<evidence type="ECO:0000256" key="2">
    <source>
        <dbReference type="ARBA" id="ARBA00023295"/>
    </source>
</evidence>
<dbReference type="Proteomes" id="UP000316628">
    <property type="component" value="Unassembled WGS sequence"/>
</dbReference>
<comment type="caution">
    <text evidence="5">The sequence shown here is derived from an EMBL/GenBank/DDBJ whole genome shotgun (WGS) entry which is preliminary data.</text>
</comment>
<evidence type="ECO:0000313" key="5">
    <source>
        <dbReference type="EMBL" id="TQM78299.1"/>
    </source>
</evidence>
<feature type="domain" description="Glycosyl hydrolase family 98 putative carbohydrate-binding module" evidence="4">
    <location>
        <begin position="731"/>
        <end position="876"/>
    </location>
</feature>
<dbReference type="Gene3D" id="2.60.120.1060">
    <property type="entry name" value="NPCBM/NEW2 domain"/>
    <property type="match status" value="1"/>
</dbReference>
<sequence length="883" mass="94159">MSSLRGGTAARFAAVFAVLGSVLVPVPVPRAAAAPGDWVITAPGTAAVAAHVALDPGTGGLTFAVSRQGRTVLAPSPIGLRTTGADLTRGLRALGRTDRPVTERYATTTGKRLVRQNRMTETTLAFAGAGGVRLDLVVRAAPDGVAYRYVVPDPVTVTGEASSYRLPADAPAWLLPYNAWYEANRVRTTAGAADGDFGHPSLFRVGGDYALLTESELDGRYAGSRLRHAAGSADYRVVLADEQVTDVVRTPWRTAIVGSLATVGQSTLVDDLASPSKVADPSWVRPGKVAWSWLSEHASPGDLARQKQYVDFAARNGWEYVLVDEGWRDTWVPELVRYARARGVEVLLWFHWSALDTQAERDTVLPGVRQWGVRGVKLDFMESDSRARYQWYDAVLAKTAELRLMVNFHGSTIPHGLARTWPHVMTMEAVRGAENSPPAANNPVQFFTRNAVGSMDYTPVSLEVGPKEASVAHEVALPVLYESGWTHFADKPEAYERFPEALRYLNQVPTVWDETRVLGGEPSEHAVVARRSGDRWFVGAVAAGDARTLRASLGFLGGGQWLVEVVRDGVGRADVRRDGRIARSSTTLEVPVPRDGGFAAVICPYLPGVLTCDRPVVPVPATTLAVTPPGVVDAAPGTEFEVTGSFTAEADVEDVVLTATAPGGWTITGAPVERRAVRAGEVITGRWTARVGGDSPVGAVDVPVFAEFRAPGHARVHVEQAVRAFVPPPVPTGDPHVSDLPFMSESNGWGPVERDRSNGENAGGDGGPLTVGGVVHEKGMGAHAPSELSVYLGGGCRAFTAVVGLDDETTEPGSVVFQVFGDDRPLFDSGVVRGGDPARPVAVDTTGVRMLSLRVTDGGDGRDFDHADWADARLACAWEGHRG</sequence>
<dbReference type="GO" id="GO:0016798">
    <property type="term" value="F:hydrolase activity, acting on glycosyl bonds"/>
    <property type="evidence" value="ECO:0007669"/>
    <property type="project" value="UniProtKB-KW"/>
</dbReference>
<proteinExistence type="predicted"/>
<dbReference type="SUPFAM" id="SSF51445">
    <property type="entry name" value="(Trans)glycosidases"/>
    <property type="match status" value="1"/>
</dbReference>
<dbReference type="PANTHER" id="PTHR35803">
    <property type="entry name" value="GLUCAN 1,4-ALPHA-GLUCOSIDASE SUSB-RELATED"/>
    <property type="match status" value="1"/>
</dbReference>
<dbReference type="InterPro" id="IPR038637">
    <property type="entry name" value="NPCBM_sf"/>
</dbReference>
<keyword evidence="6" id="KW-1185">Reference proteome</keyword>
<dbReference type="Pfam" id="PF10566">
    <property type="entry name" value="Glyco_hydro_97"/>
    <property type="match status" value="1"/>
</dbReference>
<evidence type="ECO:0000256" key="1">
    <source>
        <dbReference type="ARBA" id="ARBA00022801"/>
    </source>
</evidence>
<gene>
    <name evidence="5" type="ORF">FHX81_0561</name>
</gene>